<keyword evidence="1" id="KW-0472">Membrane</keyword>
<organism evidence="2 3">
    <name type="scientific">Knipowitschia caucasica</name>
    <name type="common">Caucasian dwarf goby</name>
    <name type="synonym">Pomatoschistus caucasicus</name>
    <dbReference type="NCBI Taxonomy" id="637954"/>
    <lineage>
        <taxon>Eukaryota</taxon>
        <taxon>Metazoa</taxon>
        <taxon>Chordata</taxon>
        <taxon>Craniata</taxon>
        <taxon>Vertebrata</taxon>
        <taxon>Euteleostomi</taxon>
        <taxon>Actinopterygii</taxon>
        <taxon>Neopterygii</taxon>
        <taxon>Teleostei</taxon>
        <taxon>Neoteleostei</taxon>
        <taxon>Acanthomorphata</taxon>
        <taxon>Gobiaria</taxon>
        <taxon>Gobiiformes</taxon>
        <taxon>Gobioidei</taxon>
        <taxon>Gobiidae</taxon>
        <taxon>Gobiinae</taxon>
        <taxon>Knipowitschia</taxon>
    </lineage>
</organism>
<gene>
    <name evidence="2" type="ORF">KC01_LOCUS18013</name>
</gene>
<sequence length="184" mass="20744">MSKSNHKTLLRVLLWWATFLSLCQAALLLLFFTMGGYRQPSSELGIPHVRTKMFNYKASAAVYPNRTLTWYAVYSKDLPMDEGHLGDLSIKEDGYFFVCLRITLISSSSDVDEVSLKEVKDTGAETLLTGWIDNQTLSTGLLCKTERLSIGSALRVQIKTKHPENVRINDSQSLSSLDLIYIPY</sequence>
<name>A0AAV2KEZ0_KNICA</name>
<reference evidence="2 3" key="1">
    <citation type="submission" date="2024-04" db="EMBL/GenBank/DDBJ databases">
        <authorList>
            <person name="Waldvogel A.-M."/>
            <person name="Schoenle A."/>
        </authorList>
    </citation>
    <scope>NUCLEOTIDE SEQUENCE [LARGE SCALE GENOMIC DNA]</scope>
</reference>
<evidence type="ECO:0008006" key="4">
    <source>
        <dbReference type="Google" id="ProtNLM"/>
    </source>
</evidence>
<evidence type="ECO:0000313" key="3">
    <source>
        <dbReference type="Proteomes" id="UP001497482"/>
    </source>
</evidence>
<keyword evidence="1" id="KW-0812">Transmembrane</keyword>
<keyword evidence="3" id="KW-1185">Reference proteome</keyword>
<proteinExistence type="predicted"/>
<evidence type="ECO:0000313" key="2">
    <source>
        <dbReference type="EMBL" id="CAL1588164.1"/>
    </source>
</evidence>
<evidence type="ECO:0000256" key="1">
    <source>
        <dbReference type="SAM" id="Phobius"/>
    </source>
</evidence>
<dbReference type="EMBL" id="OZ035840">
    <property type="protein sequence ID" value="CAL1588164.1"/>
    <property type="molecule type" value="Genomic_DNA"/>
</dbReference>
<keyword evidence="1" id="KW-1133">Transmembrane helix</keyword>
<accession>A0AAV2KEZ0</accession>
<protein>
    <recommendedName>
        <fullName evidence="4">TNF family profile domain-containing protein</fullName>
    </recommendedName>
</protein>
<dbReference type="Proteomes" id="UP001497482">
    <property type="component" value="Chromosome 18"/>
</dbReference>
<dbReference type="AlphaFoldDB" id="A0AAV2KEZ0"/>
<feature type="transmembrane region" description="Helical" evidence="1">
    <location>
        <begin position="12"/>
        <end position="37"/>
    </location>
</feature>